<dbReference type="PANTHER" id="PTHR43493:SF5">
    <property type="entry name" value="DNA GYRASE SUBUNIT A, CHLOROPLASTIC_MITOCHONDRIAL"/>
    <property type="match status" value="1"/>
</dbReference>
<dbReference type="Pfam" id="PF00521">
    <property type="entry name" value="DNA_topoisoIV"/>
    <property type="match status" value="2"/>
</dbReference>
<reference evidence="8 9" key="1">
    <citation type="journal article" date="2020" name="BMC Genomics">
        <title>Intraspecific diversification of the crop wild relative Brassica cretica Lam. using demographic model selection.</title>
        <authorList>
            <person name="Kioukis A."/>
            <person name="Michalopoulou V.A."/>
            <person name="Briers L."/>
            <person name="Pirintsos S."/>
            <person name="Studholme D.J."/>
            <person name="Pavlidis P."/>
            <person name="Sarris P.F."/>
        </authorList>
    </citation>
    <scope>NUCLEOTIDE SEQUENCE [LARGE SCALE GENOMIC DNA]</scope>
    <source>
        <strain evidence="9">cv. PFS-1207/04</strain>
    </source>
</reference>
<comment type="catalytic activity">
    <reaction evidence="6">
        <text>ATP-dependent breakage, passage and rejoining of double-stranded DNA.</text>
        <dbReference type="EC" id="5.6.2.2"/>
    </reaction>
</comment>
<evidence type="ECO:0000259" key="7">
    <source>
        <dbReference type="PROSITE" id="PS52040"/>
    </source>
</evidence>
<proteinExistence type="inferred from homology"/>
<dbReference type="EC" id="5.6.2.2" evidence="2"/>
<gene>
    <name evidence="8" type="ORF">DY000_02003899</name>
</gene>
<dbReference type="SUPFAM" id="SSF101904">
    <property type="entry name" value="GyrA/ParC C-terminal domain-like"/>
    <property type="match status" value="1"/>
</dbReference>
<comment type="caution">
    <text evidence="8">The sequence shown here is derived from an EMBL/GenBank/DDBJ whole genome shotgun (WGS) entry which is preliminary data.</text>
</comment>
<name>A0ABQ7C7I3_BRACR</name>
<dbReference type="Gene3D" id="1.10.268.10">
    <property type="entry name" value="Topoisomerase, domain 3"/>
    <property type="match status" value="1"/>
</dbReference>
<dbReference type="InterPro" id="IPR002205">
    <property type="entry name" value="Topo_IIA_dom_A"/>
</dbReference>
<evidence type="ECO:0000256" key="3">
    <source>
        <dbReference type="ARBA" id="ARBA00023029"/>
    </source>
</evidence>
<comment type="similarity">
    <text evidence="1">Belongs to the type II topoisomerase GyrA/ParC subunit family.</text>
</comment>
<sequence>MTPFCHSTVSIPNPNSLMSLSSTLRLSSSLLRRSLSHPRHFRFPLSDPLRRLRRTQPFGLRFIYSLPPQSSNNGGLIISGDENSNGGGDPRIVPFELHKEATESYMSYALSVLLGRALPDVRDGLKPVHRRILFAMHELGMSSKKPYKKSARVVGEVLGKFHPHGDTAVYDSLVRMAQSFSLRCPLIQGHGNFGSIDADPAAAMRYTECRLDPVAEAVLLADLDHDTVDFVPNFDNSQKEPTVLPARLPALLLNGASGIAVGMATNIPPHNLGELVDVLCALIHNPEATLQELLEYMPAPDFPTGGTIMGNLGVLDAYRTGRGRVVVRGKTKVEMLDAKTKRNAVIITEIPYQTNKATLVQKIAELVENKILEGISDIRDESDRNGMRVVIELKRGGDPALVLNNLYRHTALQSSFSCNMDPYRTGRGRVVVRGKTKVEMLDAKTKRNAVIITEIPYQTNKATLVQKIAELVENKILEGISDIRDESDRNGMRVVIELKRGGDPALVLNNLYRHTALQSSFSCNMVGICNGEPKLMGLKELLQAFIDFRCSVVERRERFKLSHAQKRKHIIEGIAVGLDNVDAVIQLIRKASSPSAALQSEYGLSEEQAEAILAISFRRLTALERKKFTDESSSLTEQITKLEQLLSSRTNILKLIEQEAIELKDRFSTPRRSVLEDSDSGDLDDIDVIPNEEMLMAISEKGYVKRMKPDTFNLQNRGTIGKSVGKLRVDDAMSDFLVCHAHDHVLFFSDRGIVYSTRAYKIPECSRNAAGTPLVQILSMSEGERVTSIVPVSEFSEDQYLLMLTVNGCIKKVPLKLFSGIRSTGIIAIQLNSGDELKWVRCCSSDDLVAMASQNGMVVLSTCDGVRTLSRNTKGVTAMRLKNADKMASMDIIPSSLRKDIEVKSEETSAEKQSTGPWLLFVCENGYGKRVPLSSFKPSRLNRVGLIGSKFAEDDRLAAVFVVGYSLAEDGESDEQVVLVSQTGTVNRIKVRDISIQSRRARGVILMRLDHAGKIQSASLISAADVEEEGEGVQSLEESAAS</sequence>
<evidence type="ECO:0000256" key="5">
    <source>
        <dbReference type="ARBA" id="ARBA00023235"/>
    </source>
</evidence>
<organism evidence="8 9">
    <name type="scientific">Brassica cretica</name>
    <name type="common">Mustard</name>
    <dbReference type="NCBI Taxonomy" id="69181"/>
    <lineage>
        <taxon>Eukaryota</taxon>
        <taxon>Viridiplantae</taxon>
        <taxon>Streptophyta</taxon>
        <taxon>Embryophyta</taxon>
        <taxon>Tracheophyta</taxon>
        <taxon>Spermatophyta</taxon>
        <taxon>Magnoliopsida</taxon>
        <taxon>eudicotyledons</taxon>
        <taxon>Gunneridae</taxon>
        <taxon>Pentapetalae</taxon>
        <taxon>rosids</taxon>
        <taxon>malvids</taxon>
        <taxon>Brassicales</taxon>
        <taxon>Brassicaceae</taxon>
        <taxon>Brassiceae</taxon>
        <taxon>Brassica</taxon>
    </lineage>
</organism>
<dbReference type="Proteomes" id="UP000266723">
    <property type="component" value="Unassembled WGS sequence"/>
</dbReference>
<dbReference type="PANTHER" id="PTHR43493">
    <property type="entry name" value="DNA GYRASE/TOPOISOMERASE SUBUNIT A"/>
    <property type="match status" value="1"/>
</dbReference>
<dbReference type="Pfam" id="PF03989">
    <property type="entry name" value="DNA_gyraseA_C"/>
    <property type="match status" value="6"/>
</dbReference>
<dbReference type="InterPro" id="IPR013760">
    <property type="entry name" value="Topo_IIA-like_dom_sf"/>
</dbReference>
<dbReference type="SMART" id="SM00434">
    <property type="entry name" value="TOP4c"/>
    <property type="match status" value="1"/>
</dbReference>
<keyword evidence="5 6" id="KW-0413">Isomerase</keyword>
<evidence type="ECO:0000256" key="1">
    <source>
        <dbReference type="ARBA" id="ARBA00008263"/>
    </source>
</evidence>
<feature type="domain" description="Topo IIA-type catalytic" evidence="7">
    <location>
        <begin position="118"/>
        <end position="688"/>
    </location>
</feature>
<evidence type="ECO:0000256" key="2">
    <source>
        <dbReference type="ARBA" id="ARBA00012895"/>
    </source>
</evidence>
<accession>A0ABQ7C7I3</accession>
<keyword evidence="3 6" id="KW-0799">Topoisomerase</keyword>
<dbReference type="SUPFAM" id="SSF56719">
    <property type="entry name" value="Type II DNA topoisomerase"/>
    <property type="match status" value="2"/>
</dbReference>
<evidence type="ECO:0000313" key="8">
    <source>
        <dbReference type="EMBL" id="KAF3548170.1"/>
    </source>
</evidence>
<dbReference type="InterPro" id="IPR013757">
    <property type="entry name" value="Topo_IIA_A_a_sf"/>
</dbReference>
<evidence type="ECO:0000256" key="6">
    <source>
        <dbReference type="PROSITE-ProRule" id="PRU01384"/>
    </source>
</evidence>
<keyword evidence="4 6" id="KW-0238">DNA-binding</keyword>
<keyword evidence="9" id="KW-1185">Reference proteome</keyword>
<dbReference type="EMBL" id="QGKV02000832">
    <property type="protein sequence ID" value="KAF3548170.1"/>
    <property type="molecule type" value="Genomic_DNA"/>
</dbReference>
<dbReference type="Gene3D" id="3.30.1360.40">
    <property type="match status" value="1"/>
</dbReference>
<evidence type="ECO:0000313" key="9">
    <source>
        <dbReference type="Proteomes" id="UP000266723"/>
    </source>
</evidence>
<feature type="active site" description="O-(5'-phospho-DNA)-tyrosine intermediate" evidence="6">
    <location>
        <position position="206"/>
    </location>
</feature>
<dbReference type="Gene3D" id="3.90.199.10">
    <property type="entry name" value="Topoisomerase II, domain 5"/>
    <property type="match status" value="1"/>
</dbReference>
<evidence type="ECO:0000256" key="4">
    <source>
        <dbReference type="ARBA" id="ARBA00023125"/>
    </source>
</evidence>
<dbReference type="InterPro" id="IPR035516">
    <property type="entry name" value="Gyrase/topoIV_suA_C"/>
</dbReference>
<dbReference type="CDD" id="cd00187">
    <property type="entry name" value="TOP4c"/>
    <property type="match status" value="1"/>
</dbReference>
<protein>
    <recommendedName>
        <fullName evidence="2">DNA topoisomerase (ATP-hydrolyzing)</fullName>
        <ecNumber evidence="2">5.6.2.2</ecNumber>
    </recommendedName>
</protein>
<dbReference type="InterPro" id="IPR050220">
    <property type="entry name" value="Type_II_DNA_Topoisomerases"/>
</dbReference>
<dbReference type="Gene3D" id="2.120.10.90">
    <property type="entry name" value="DNA gyrase/topoisomerase IV, subunit A, C-terminal"/>
    <property type="match status" value="1"/>
</dbReference>
<dbReference type="InterPro" id="IPR006691">
    <property type="entry name" value="GyrA/parC_rep"/>
</dbReference>
<dbReference type="PROSITE" id="PS52040">
    <property type="entry name" value="TOPO_IIA"/>
    <property type="match status" value="1"/>
</dbReference>
<feature type="non-terminal residue" evidence="8">
    <location>
        <position position="1042"/>
    </location>
</feature>
<dbReference type="InterPro" id="IPR013758">
    <property type="entry name" value="Topo_IIA_A/C_ab"/>
</dbReference>